<reference evidence="2 3" key="1">
    <citation type="submission" date="2018-11" db="EMBL/GenBank/DDBJ databases">
        <authorList>
            <person name="Lopez-Roques C."/>
            <person name="Donnadieu C."/>
            <person name="Bouchez O."/>
            <person name="Klopp C."/>
            <person name="Cabau C."/>
            <person name="Zahm M."/>
        </authorList>
    </citation>
    <scope>NUCLEOTIDE SEQUENCE [LARGE SCALE GENOMIC DNA]</scope>
    <source>
        <strain evidence="2">RS831</strain>
        <tissue evidence="2">Whole body</tissue>
    </source>
</reference>
<organism evidence="2 3">
    <name type="scientific">Oryzias javanicus</name>
    <name type="common">Javanese ricefish</name>
    <name type="synonym">Aplocheilus javanicus</name>
    <dbReference type="NCBI Taxonomy" id="123683"/>
    <lineage>
        <taxon>Eukaryota</taxon>
        <taxon>Metazoa</taxon>
        <taxon>Chordata</taxon>
        <taxon>Craniata</taxon>
        <taxon>Vertebrata</taxon>
        <taxon>Euteleostomi</taxon>
        <taxon>Actinopterygii</taxon>
        <taxon>Neopterygii</taxon>
        <taxon>Teleostei</taxon>
        <taxon>Neoteleostei</taxon>
        <taxon>Acanthomorphata</taxon>
        <taxon>Ovalentaria</taxon>
        <taxon>Atherinomorphae</taxon>
        <taxon>Beloniformes</taxon>
        <taxon>Adrianichthyidae</taxon>
        <taxon>Oryziinae</taxon>
        <taxon>Oryzias</taxon>
    </lineage>
</organism>
<dbReference type="Proteomes" id="UP000283210">
    <property type="component" value="Chromosome 23"/>
</dbReference>
<dbReference type="AlphaFoldDB" id="A0A3S2PAU9"/>
<feature type="region of interest" description="Disordered" evidence="1">
    <location>
        <begin position="104"/>
        <end position="124"/>
    </location>
</feature>
<proteinExistence type="predicted"/>
<evidence type="ECO:0000256" key="1">
    <source>
        <dbReference type="SAM" id="MobiDB-lite"/>
    </source>
</evidence>
<evidence type="ECO:0000313" key="2">
    <source>
        <dbReference type="EMBL" id="RVE56698.1"/>
    </source>
</evidence>
<name>A0A3S2PAU9_ORYJA</name>
<keyword evidence="3" id="KW-1185">Reference proteome</keyword>
<gene>
    <name evidence="2" type="ORF">OJAV_G00223760</name>
</gene>
<evidence type="ECO:0000313" key="3">
    <source>
        <dbReference type="Proteomes" id="UP000283210"/>
    </source>
</evidence>
<protein>
    <submittedName>
        <fullName evidence="2">Uncharacterized protein</fullName>
    </submittedName>
</protein>
<dbReference type="EMBL" id="CM012459">
    <property type="protein sequence ID" value="RVE56698.1"/>
    <property type="molecule type" value="Genomic_DNA"/>
</dbReference>
<accession>A0A3S2PAU9</accession>
<reference evidence="2 3" key="2">
    <citation type="submission" date="2019-01" db="EMBL/GenBank/DDBJ databases">
        <title>A chromosome length genome reference of the Java medaka (oryzias javanicus).</title>
        <authorList>
            <person name="Herpin A."/>
            <person name="Takehana Y."/>
            <person name="Naruse K."/>
            <person name="Ansai S."/>
            <person name="Kawaguchi M."/>
        </authorList>
    </citation>
    <scope>NUCLEOTIDE SEQUENCE [LARGE SCALE GENOMIC DNA]</scope>
    <source>
        <strain evidence="2">RS831</strain>
        <tissue evidence="2">Whole body</tissue>
    </source>
</reference>
<sequence length="167" mass="18865">MDKIKSFYSTVQGGEKRRRRARKTVIVADGRNSLKREPCNVAGVEVRAVDRANIAPNLKKKTTIVNGASRCPWLWEISPNEQFAQRGVTAGIVTAATQWTADAERKKERVRASGRERGESRTPHRQLELACSKHALCTLHRLRILLLNLNVCRLLCSCTTCLREQKN</sequence>